<reference evidence="4 5" key="1">
    <citation type="submission" date="2014-02" db="EMBL/GenBank/DDBJ databases">
        <title>Single nucleus genome sequencing reveals high similarity among nuclei of an endomycorrhizal fungus.</title>
        <authorList>
            <person name="Lin K."/>
            <person name="Geurts R."/>
            <person name="Zhang Z."/>
            <person name="Limpens E."/>
            <person name="Saunders D.G."/>
            <person name="Mu D."/>
            <person name="Pang E."/>
            <person name="Cao H."/>
            <person name="Cha H."/>
            <person name="Lin T."/>
            <person name="Zhou Q."/>
            <person name="Shang Y."/>
            <person name="Li Y."/>
            <person name="Ivanov S."/>
            <person name="Sharma T."/>
            <person name="Velzen R.V."/>
            <person name="Ruijter N.D."/>
            <person name="Aanen D.K."/>
            <person name="Win J."/>
            <person name="Kamoun S."/>
            <person name="Bisseling T."/>
            <person name="Huang S."/>
        </authorList>
    </citation>
    <scope>NUCLEOTIDE SEQUENCE [LARGE SCALE GENOMIC DNA]</scope>
    <source>
        <strain evidence="5">DAOM197198w</strain>
    </source>
</reference>
<evidence type="ECO:0000256" key="1">
    <source>
        <dbReference type="PROSITE-ProRule" id="PRU10141"/>
    </source>
</evidence>
<dbReference type="SUPFAM" id="SSF56112">
    <property type="entry name" value="Protein kinase-like (PK-like)"/>
    <property type="match status" value="1"/>
</dbReference>
<evidence type="ECO:0000313" key="4">
    <source>
        <dbReference type="EMBL" id="EXX51196.1"/>
    </source>
</evidence>
<dbReference type="InterPro" id="IPR017441">
    <property type="entry name" value="Protein_kinase_ATP_BS"/>
</dbReference>
<dbReference type="Pfam" id="PF24681">
    <property type="entry name" value="Kelch_KLHDC2_KLHL20_DRC7"/>
    <property type="match status" value="1"/>
</dbReference>
<feature type="chain" id="PRO_5001474246" evidence="2">
    <location>
        <begin position="23"/>
        <end position="770"/>
    </location>
</feature>
<keyword evidence="1" id="KW-0547">Nucleotide-binding</keyword>
<organism evidence="4 5">
    <name type="scientific">Rhizophagus irregularis (strain DAOM 197198w)</name>
    <name type="common">Glomus intraradices</name>
    <dbReference type="NCBI Taxonomy" id="1432141"/>
    <lineage>
        <taxon>Eukaryota</taxon>
        <taxon>Fungi</taxon>
        <taxon>Fungi incertae sedis</taxon>
        <taxon>Mucoromycota</taxon>
        <taxon>Glomeromycotina</taxon>
        <taxon>Glomeromycetes</taxon>
        <taxon>Glomerales</taxon>
        <taxon>Glomeraceae</taxon>
        <taxon>Rhizophagus</taxon>
    </lineage>
</organism>
<keyword evidence="5" id="KW-1185">Reference proteome</keyword>
<dbReference type="Proteomes" id="UP000022910">
    <property type="component" value="Unassembled WGS sequence"/>
</dbReference>
<dbReference type="HOGENOM" id="CLU_362959_0_0_1"/>
<dbReference type="InterPro" id="IPR001245">
    <property type="entry name" value="Ser-Thr/Tyr_kinase_cat_dom"/>
</dbReference>
<dbReference type="InterPro" id="IPR000719">
    <property type="entry name" value="Prot_kinase_dom"/>
</dbReference>
<evidence type="ECO:0000256" key="2">
    <source>
        <dbReference type="SAM" id="SignalP"/>
    </source>
</evidence>
<dbReference type="GO" id="GO:0005524">
    <property type="term" value="F:ATP binding"/>
    <property type="evidence" value="ECO:0007669"/>
    <property type="project" value="UniProtKB-UniRule"/>
</dbReference>
<evidence type="ECO:0000313" key="5">
    <source>
        <dbReference type="Proteomes" id="UP000022910"/>
    </source>
</evidence>
<dbReference type="Gene3D" id="1.10.510.10">
    <property type="entry name" value="Transferase(Phosphotransferase) domain 1"/>
    <property type="match status" value="1"/>
</dbReference>
<dbReference type="GO" id="GO:0004674">
    <property type="term" value="F:protein serine/threonine kinase activity"/>
    <property type="evidence" value="ECO:0007669"/>
    <property type="project" value="TreeGrafter"/>
</dbReference>
<feature type="signal peptide" evidence="2">
    <location>
        <begin position="1"/>
        <end position="22"/>
    </location>
</feature>
<feature type="domain" description="Protein kinase" evidence="3">
    <location>
        <begin position="434"/>
        <end position="706"/>
    </location>
</feature>
<name>A0A015JVR2_RHIIW</name>
<dbReference type="PRINTS" id="PR00109">
    <property type="entry name" value="TYRKINASE"/>
</dbReference>
<dbReference type="OrthoDB" id="10251809at2759"/>
<dbReference type="PANTHER" id="PTHR44329">
    <property type="entry name" value="SERINE/THREONINE-PROTEIN KINASE TNNI3K-RELATED"/>
    <property type="match status" value="1"/>
</dbReference>
<dbReference type="PROSITE" id="PS50011">
    <property type="entry name" value="PROTEIN_KINASE_DOM"/>
    <property type="match status" value="1"/>
</dbReference>
<dbReference type="PROSITE" id="PS00107">
    <property type="entry name" value="PROTEIN_KINASE_ATP"/>
    <property type="match status" value="1"/>
</dbReference>
<gene>
    <name evidence="4" type="ORF">RirG_263890</name>
</gene>
<dbReference type="AlphaFoldDB" id="A0A015JVR2"/>
<keyword evidence="1" id="KW-0067">ATP-binding</keyword>
<comment type="caution">
    <text evidence="4">The sequence shown here is derived from an EMBL/GenBank/DDBJ whole genome shotgun (WGS) entry which is preliminary data.</text>
</comment>
<dbReference type="Pfam" id="PF00069">
    <property type="entry name" value="Pkinase"/>
    <property type="match status" value="1"/>
</dbReference>
<proteinExistence type="predicted"/>
<keyword evidence="2" id="KW-0732">Signal</keyword>
<dbReference type="InterPro" id="IPR051681">
    <property type="entry name" value="Ser/Thr_Kinases-Pseudokinases"/>
</dbReference>
<dbReference type="EMBL" id="JEMT01029705">
    <property type="protein sequence ID" value="EXX51196.1"/>
    <property type="molecule type" value="Genomic_DNA"/>
</dbReference>
<dbReference type="SMR" id="A0A015JVR2"/>
<dbReference type="SUPFAM" id="SSF117281">
    <property type="entry name" value="Kelch motif"/>
    <property type="match status" value="1"/>
</dbReference>
<accession>A0A015JVR2</accession>
<dbReference type="InterPro" id="IPR011009">
    <property type="entry name" value="Kinase-like_dom_sf"/>
</dbReference>
<sequence>MSKKFLVYSILWSLIQLVEVNCRITSRRFDHTATIFNNNLYILGGRNLNYADIVGKDFFYFDISVALNTQKLLWHQVSSINNVPSHYGASFVKGGANNNTLILYVPEHIQFSFSSPDIDFVYTFDPQDNSNNAWNIPKIIGNNAIIEKFSINIIRKKFLTGIVDYYGKIYLWGGIKRYEFDSDMYILDTTNFSLEKRNITNISNSNLPTLRIHYGAALLPNNKIIYIGGYDGKNYLTLEQVYIYDTISNNWYREITTGIIPSNRGKLSAVLGLDGQKVIIFGGSNNSNLKSNESLYVLNLTNFEWYIPRISGKIPKNRYYHKANVIDNYMIISFGRGYNQSIESDILLLDISNNEEYVWKWLEISQSIDLLTDSLIDSLIDQFNLIELTKTILIITFIIITPIFYFKKKKNNNSNWLEEAISNNYIKYYEYKHFSNIQKIGTGYFGEVFRANYKDSEQYLALKSFFNLDIATIKEIIHELKLQREVDFHNNVIRFHGIANSESENLENQRCNKFILVLEYADGGSLRNYLNKNFDTLAWNHKCNLAHQLACAVSCLHDENILHCDLHSGNILVHQNAIKLADFGLSKRIEDATNHHSKLHGIIPYIDPKRFNNLDSIQVYKLDKKCDIYSVGVLLWEISSGKPPFYTERETNCCLAMNILQGLRETPILEPDIPSDYIKLYIACWDGEPNKRPTIKQVTSQLKAMLSQIDEKDNSIVNLNEDDNNYPVKNLTRLSQLLNSDDRNEVSDFFGFNDLTNELKEYFEKNEKNN</sequence>
<feature type="binding site" evidence="1">
    <location>
        <position position="463"/>
    </location>
    <ligand>
        <name>ATP</name>
        <dbReference type="ChEBI" id="CHEBI:30616"/>
    </ligand>
</feature>
<dbReference type="Gene3D" id="2.120.10.80">
    <property type="entry name" value="Kelch-type beta propeller"/>
    <property type="match status" value="2"/>
</dbReference>
<evidence type="ECO:0000259" key="3">
    <source>
        <dbReference type="PROSITE" id="PS50011"/>
    </source>
</evidence>
<dbReference type="InterPro" id="IPR015915">
    <property type="entry name" value="Kelch-typ_b-propeller"/>
</dbReference>
<protein>
    <submittedName>
        <fullName evidence="4">Cdc15p</fullName>
    </submittedName>
</protein>